<organism evidence="1 2">
    <name type="scientific">Faucicola osloensis</name>
    <name type="common">Moraxella osloensis</name>
    <dbReference type="NCBI Taxonomy" id="34062"/>
    <lineage>
        <taxon>Bacteria</taxon>
        <taxon>Pseudomonadati</taxon>
        <taxon>Pseudomonadota</taxon>
        <taxon>Gammaproteobacteria</taxon>
        <taxon>Moraxellales</taxon>
        <taxon>Moraxellaceae</taxon>
        <taxon>Faucicola</taxon>
    </lineage>
</organism>
<evidence type="ECO:0008006" key="3">
    <source>
        <dbReference type="Google" id="ProtNLM"/>
    </source>
</evidence>
<name>A0A378QG30_FAUOS</name>
<gene>
    <name evidence="1" type="ORF">NCTC10465_01995</name>
</gene>
<accession>A0A378QG30</accession>
<dbReference type="RefSeq" id="WP_062333514.1">
    <property type="nucleotide sequence ID" value="NZ_CBCRZU010000027.1"/>
</dbReference>
<reference evidence="1 2" key="1">
    <citation type="submission" date="2018-06" db="EMBL/GenBank/DDBJ databases">
        <authorList>
            <consortium name="Pathogen Informatics"/>
            <person name="Doyle S."/>
        </authorList>
    </citation>
    <scope>NUCLEOTIDE SEQUENCE [LARGE SCALE GENOMIC DNA]</scope>
    <source>
        <strain evidence="1 2">NCTC10465</strain>
    </source>
</reference>
<dbReference type="EMBL" id="UGPY01000001">
    <property type="protein sequence ID" value="STY98187.1"/>
    <property type="molecule type" value="Genomic_DNA"/>
</dbReference>
<protein>
    <recommendedName>
        <fullName evidence="3">DUF2007 domain-containing protein</fullName>
    </recommendedName>
</protein>
<sequence>MNDTNNWQKLAEYPTNLLAETHAIYLQNNGINVQTQLVDLMGLNTGGVLWVAPEDVEQAKALLDNIDDTSQLADDDLVDHNDSAKLQ</sequence>
<evidence type="ECO:0000313" key="1">
    <source>
        <dbReference type="EMBL" id="STY98187.1"/>
    </source>
</evidence>
<dbReference type="KEGG" id="mos:AXE82_08210"/>
<proteinExistence type="predicted"/>
<dbReference type="Proteomes" id="UP000255230">
    <property type="component" value="Unassembled WGS sequence"/>
</dbReference>
<evidence type="ECO:0000313" key="2">
    <source>
        <dbReference type="Proteomes" id="UP000255230"/>
    </source>
</evidence>
<dbReference type="AlphaFoldDB" id="A0A378QG30"/>
<keyword evidence="2" id="KW-1185">Reference proteome</keyword>
<dbReference type="GeneID" id="35779174"/>